<dbReference type="InterPro" id="IPR033469">
    <property type="entry name" value="CYTH-like_dom_sf"/>
</dbReference>
<dbReference type="PROSITE" id="PS51707">
    <property type="entry name" value="CYTH"/>
    <property type="match status" value="1"/>
</dbReference>
<protein>
    <submittedName>
        <fullName evidence="3">CYTH and CHAD domain-containing protein</fullName>
    </submittedName>
</protein>
<dbReference type="CDD" id="cd07374">
    <property type="entry name" value="CYTH-like_Pase"/>
    <property type="match status" value="1"/>
</dbReference>
<dbReference type="Gene3D" id="2.40.320.10">
    <property type="entry name" value="Hypothetical Protein Pfu-838710-001"/>
    <property type="match status" value="1"/>
</dbReference>
<dbReference type="Gene3D" id="1.40.20.10">
    <property type="entry name" value="CHAD domain"/>
    <property type="match status" value="1"/>
</dbReference>
<evidence type="ECO:0000259" key="2">
    <source>
        <dbReference type="PROSITE" id="PS51708"/>
    </source>
</evidence>
<feature type="domain" description="CHAD" evidence="2">
    <location>
        <begin position="214"/>
        <end position="498"/>
    </location>
</feature>
<dbReference type="SUPFAM" id="SSF55154">
    <property type="entry name" value="CYTH-like phosphatases"/>
    <property type="match status" value="1"/>
</dbReference>
<feature type="domain" description="CYTH" evidence="1">
    <location>
        <begin position="6"/>
        <end position="195"/>
    </location>
</feature>
<accession>A0A4R5KR96</accession>
<dbReference type="RefSeq" id="WP_133203660.1">
    <property type="nucleotide sequence ID" value="NZ_SMRU01000007.1"/>
</dbReference>
<dbReference type="InterPro" id="IPR007899">
    <property type="entry name" value="CHAD_dom"/>
</dbReference>
<dbReference type="Proteomes" id="UP000295511">
    <property type="component" value="Unassembled WGS sequence"/>
</dbReference>
<dbReference type="OrthoDB" id="9777271at2"/>
<dbReference type="PANTHER" id="PTHR39339">
    <property type="entry name" value="SLR1444 PROTEIN"/>
    <property type="match status" value="1"/>
</dbReference>
<dbReference type="Pfam" id="PF01928">
    <property type="entry name" value="CYTH"/>
    <property type="match status" value="1"/>
</dbReference>
<dbReference type="PROSITE" id="PS51708">
    <property type="entry name" value="CHAD"/>
    <property type="match status" value="1"/>
</dbReference>
<dbReference type="SMART" id="SM00880">
    <property type="entry name" value="CHAD"/>
    <property type="match status" value="1"/>
</dbReference>
<dbReference type="AlphaFoldDB" id="A0A4R5KR96"/>
<name>A0A4R5KR96_9MICC</name>
<dbReference type="InterPro" id="IPR038186">
    <property type="entry name" value="CHAD_dom_sf"/>
</dbReference>
<dbReference type="SMART" id="SM01118">
    <property type="entry name" value="CYTH"/>
    <property type="match status" value="1"/>
</dbReference>
<dbReference type="InterPro" id="IPR023577">
    <property type="entry name" value="CYTH_domain"/>
</dbReference>
<evidence type="ECO:0000313" key="4">
    <source>
        <dbReference type="Proteomes" id="UP000295511"/>
    </source>
</evidence>
<dbReference type="PANTHER" id="PTHR39339:SF1">
    <property type="entry name" value="CHAD DOMAIN-CONTAINING PROTEIN"/>
    <property type="match status" value="1"/>
</dbReference>
<dbReference type="Pfam" id="PF05235">
    <property type="entry name" value="CHAD"/>
    <property type="match status" value="1"/>
</dbReference>
<comment type="caution">
    <text evidence="3">The sequence shown here is derived from an EMBL/GenBank/DDBJ whole genome shotgun (WGS) entry which is preliminary data.</text>
</comment>
<gene>
    <name evidence="3" type="ORF">E1809_07820</name>
</gene>
<sequence length="501" mass="55414">MSNQESLETERKYEATLEMPLPDFLAIEGVESVAAPVEHELEAVYFDTDDLALARHRVTLRRRTGGEDPGWHVKLPAGTDTRSEIHAPLGQPETVPEELTERLLVFTRLAALRPVARVHTRRTVYRLRGADHATLADFADDFVTATALHPAQLERQWREWEVELLHGDRAFFDGVESLLSESGAKASAYASKLAHTFGTAWPPAVPTPPKVRKKGPAGDAVMSYVAGRIAEITALDSAVRQGTDDSVHQMRSATRRLRSILSVYGKLFDPDVVAPLKTELQWLSGILGRARDAEVLRARIADVLNAQPEGLLPGPAAARVTEELDSSYNFGYRELLRTMGNSRYFRLLDALETFRDDPPLMSKAKKKARPITAKLSANAVKRLSQSQKTAHKSTGAKYDPALHRVRKDAKRLRHAAEVLETVHGKPAAKLAQRAQELQKVLGEHQDSVIAQLVLRRLAREAGGSLADDSTFGRLLAAEEQRAADSGARYEKLAKKSRLKPL</sequence>
<reference evidence="3 4" key="1">
    <citation type="submission" date="2019-03" db="EMBL/GenBank/DDBJ databases">
        <title>Whole genome sequence of Arthrobacter sp JH1-1.</title>
        <authorList>
            <person name="Trinh H.N."/>
        </authorList>
    </citation>
    <scope>NUCLEOTIDE SEQUENCE [LARGE SCALE GENOMIC DNA]</scope>
    <source>
        <strain evidence="3 4">JH1-1</strain>
    </source>
</reference>
<evidence type="ECO:0000259" key="1">
    <source>
        <dbReference type="PROSITE" id="PS51707"/>
    </source>
</evidence>
<keyword evidence="4" id="KW-1185">Reference proteome</keyword>
<organism evidence="3 4">
    <name type="scientific">Arthrobacter terricola</name>
    <dbReference type="NCBI Taxonomy" id="2547396"/>
    <lineage>
        <taxon>Bacteria</taxon>
        <taxon>Bacillati</taxon>
        <taxon>Actinomycetota</taxon>
        <taxon>Actinomycetes</taxon>
        <taxon>Micrococcales</taxon>
        <taxon>Micrococcaceae</taxon>
        <taxon>Arthrobacter</taxon>
    </lineage>
</organism>
<proteinExistence type="predicted"/>
<dbReference type="EMBL" id="SMRU01000007">
    <property type="protein sequence ID" value="TDF97902.1"/>
    <property type="molecule type" value="Genomic_DNA"/>
</dbReference>
<evidence type="ECO:0000313" key="3">
    <source>
        <dbReference type="EMBL" id="TDF97902.1"/>
    </source>
</evidence>